<keyword evidence="1" id="KW-1133">Transmembrane helix</keyword>
<dbReference type="KEGG" id="bbae:FRD01_16090"/>
<dbReference type="EMBL" id="CP042467">
    <property type="protein sequence ID" value="QED28728.1"/>
    <property type="molecule type" value="Genomic_DNA"/>
</dbReference>
<sequence length="169" mass="18426">MSELAKIQVLQGPDLQREVARSKVYRYTLNSAALWILAGFAGICVVLGALSYFFASAPWSLVGLGVFGGLGAIFGITITYWYHVGEKMVVATNKEALMVGDMDKMWSFRWELLDAESIGLKDMAVTRASGRLMIKAGGQTVPLLLYSPFAHIDDAQGFMATVLEKVQAP</sequence>
<proteinExistence type="predicted"/>
<evidence type="ECO:0000313" key="2">
    <source>
        <dbReference type="EMBL" id="QED28728.1"/>
    </source>
</evidence>
<evidence type="ECO:0000313" key="3">
    <source>
        <dbReference type="Proteomes" id="UP000321595"/>
    </source>
</evidence>
<gene>
    <name evidence="2" type="ORF">FRD01_16090</name>
</gene>
<keyword evidence="1" id="KW-0812">Transmembrane</keyword>
<organism evidence="2 3">
    <name type="scientific">Microvenator marinus</name>
    <dbReference type="NCBI Taxonomy" id="2600177"/>
    <lineage>
        <taxon>Bacteria</taxon>
        <taxon>Deltaproteobacteria</taxon>
        <taxon>Bradymonadales</taxon>
        <taxon>Microvenatoraceae</taxon>
        <taxon>Microvenator</taxon>
    </lineage>
</organism>
<dbReference type="AlphaFoldDB" id="A0A5B8XUV9"/>
<dbReference type="RefSeq" id="WP_146961412.1">
    <property type="nucleotide sequence ID" value="NZ_CP042467.1"/>
</dbReference>
<accession>A0A5B8XUV9</accession>
<feature type="transmembrane region" description="Helical" evidence="1">
    <location>
        <begin position="32"/>
        <end position="55"/>
    </location>
</feature>
<dbReference type="Proteomes" id="UP000321595">
    <property type="component" value="Chromosome"/>
</dbReference>
<evidence type="ECO:0000256" key="1">
    <source>
        <dbReference type="SAM" id="Phobius"/>
    </source>
</evidence>
<keyword evidence="1" id="KW-0472">Membrane</keyword>
<keyword evidence="3" id="KW-1185">Reference proteome</keyword>
<feature type="transmembrane region" description="Helical" evidence="1">
    <location>
        <begin position="61"/>
        <end position="82"/>
    </location>
</feature>
<reference evidence="2 3" key="1">
    <citation type="submission" date="2019-08" db="EMBL/GenBank/DDBJ databases">
        <authorList>
            <person name="Liang Q."/>
        </authorList>
    </citation>
    <scope>NUCLEOTIDE SEQUENCE [LARGE SCALE GENOMIC DNA]</scope>
    <source>
        <strain evidence="2 3">V1718</strain>
    </source>
</reference>
<name>A0A5B8XUV9_9DELT</name>
<protein>
    <submittedName>
        <fullName evidence="2">Uncharacterized protein</fullName>
    </submittedName>
</protein>